<dbReference type="GO" id="GO:0016787">
    <property type="term" value="F:hydrolase activity"/>
    <property type="evidence" value="ECO:0007669"/>
    <property type="project" value="UniProtKB-KW"/>
</dbReference>
<dbReference type="InterPro" id="IPR005754">
    <property type="entry name" value="Sortase"/>
</dbReference>
<keyword evidence="5" id="KW-1185">Reference proteome</keyword>
<evidence type="ECO:0000256" key="1">
    <source>
        <dbReference type="ARBA" id="ARBA00022801"/>
    </source>
</evidence>
<dbReference type="CDD" id="cd05826">
    <property type="entry name" value="Sortase_B"/>
    <property type="match status" value="1"/>
</dbReference>
<keyword evidence="1" id="KW-0378">Hydrolase</keyword>
<dbReference type="AlphaFoldDB" id="A0A1I0XQ72"/>
<name>A0A1I0XQ72_9FIRM</name>
<dbReference type="InterPro" id="IPR023365">
    <property type="entry name" value="Sortase_dom-sf"/>
</dbReference>
<dbReference type="Pfam" id="PF04203">
    <property type="entry name" value="Sortase"/>
    <property type="match status" value="1"/>
</dbReference>
<evidence type="ECO:0000313" key="5">
    <source>
        <dbReference type="Proteomes" id="UP000198838"/>
    </source>
</evidence>
<feature type="active site" description="Acyl-thioester intermediate" evidence="2">
    <location>
        <position position="235"/>
    </location>
</feature>
<dbReference type="InterPro" id="IPR009835">
    <property type="entry name" value="SrtB"/>
</dbReference>
<protein>
    <submittedName>
        <fullName evidence="4">Sortase B</fullName>
    </submittedName>
</protein>
<dbReference type="OrthoDB" id="9806013at2"/>
<dbReference type="STRING" id="1120918.SAMN05216249_10776"/>
<feature type="active site" description="Proton donor/acceptor" evidence="2">
    <location>
        <position position="142"/>
    </location>
</feature>
<accession>A0A1I0XQ72</accession>
<keyword evidence="3" id="KW-0812">Transmembrane</keyword>
<evidence type="ECO:0000256" key="3">
    <source>
        <dbReference type="SAM" id="Phobius"/>
    </source>
</evidence>
<organism evidence="4 5">
    <name type="scientific">Acetitomaculum ruminis DSM 5522</name>
    <dbReference type="NCBI Taxonomy" id="1120918"/>
    <lineage>
        <taxon>Bacteria</taxon>
        <taxon>Bacillati</taxon>
        <taxon>Bacillota</taxon>
        <taxon>Clostridia</taxon>
        <taxon>Lachnospirales</taxon>
        <taxon>Lachnospiraceae</taxon>
        <taxon>Acetitomaculum</taxon>
    </lineage>
</organism>
<gene>
    <name evidence="4" type="ORF">SAMN05216249_10776</name>
</gene>
<keyword evidence="3" id="KW-1133">Transmembrane helix</keyword>
<reference evidence="4 5" key="1">
    <citation type="submission" date="2016-10" db="EMBL/GenBank/DDBJ databases">
        <authorList>
            <person name="de Groot N.N."/>
        </authorList>
    </citation>
    <scope>NUCLEOTIDE SEQUENCE [LARGE SCALE GENOMIC DNA]</scope>
    <source>
        <strain evidence="4 5">DSM 5522</strain>
    </source>
</reference>
<feature type="transmembrane region" description="Helical" evidence="3">
    <location>
        <begin position="12"/>
        <end position="39"/>
    </location>
</feature>
<dbReference type="RefSeq" id="WP_092871765.1">
    <property type="nucleotide sequence ID" value="NZ_FOJY01000007.1"/>
</dbReference>
<dbReference type="Gene3D" id="2.40.260.10">
    <property type="entry name" value="Sortase"/>
    <property type="match status" value="1"/>
</dbReference>
<sequence length="255" mass="29889">MEEKKKKNSKAGYSVIIVIGLCLILFSAVALFYIGYGYYTAQKEYKDITQEYLKEDKLKDSDDWWYKGVHINFDDLEKINPDVIGWIRFDNLGISYPIMQTDNDKSYLKKTFFGNKNSAGSIFLSYMNSYDFSDYHSIIFGHNMIDGSMFAKLKKYADIDFYKENKYYTIYTKNKVIRVEIFSASSISPKSDIYTIYNSYDDTYPDFVKNLKEKSTYDTGVEVNDKDRVITLSTCYGDYKRFVVHGKIIKEKENK</sequence>
<keyword evidence="3" id="KW-0472">Membrane</keyword>
<dbReference type="EMBL" id="FOJY01000007">
    <property type="protein sequence ID" value="SFB03122.1"/>
    <property type="molecule type" value="Genomic_DNA"/>
</dbReference>
<dbReference type="SUPFAM" id="SSF63817">
    <property type="entry name" value="Sortase"/>
    <property type="match status" value="1"/>
</dbReference>
<evidence type="ECO:0000313" key="4">
    <source>
        <dbReference type="EMBL" id="SFB03122.1"/>
    </source>
</evidence>
<dbReference type="Proteomes" id="UP000198838">
    <property type="component" value="Unassembled WGS sequence"/>
</dbReference>
<proteinExistence type="predicted"/>
<evidence type="ECO:0000256" key="2">
    <source>
        <dbReference type="PIRSR" id="PIRSR605754-1"/>
    </source>
</evidence>
<dbReference type="NCBIfam" id="TIGR03064">
    <property type="entry name" value="sortase_srtB"/>
    <property type="match status" value="1"/>
</dbReference>